<evidence type="ECO:0000256" key="1">
    <source>
        <dbReference type="SAM" id="Phobius"/>
    </source>
</evidence>
<evidence type="ECO:0000313" key="3">
    <source>
        <dbReference type="Proteomes" id="UP000294335"/>
    </source>
</evidence>
<keyword evidence="1" id="KW-1133">Transmembrane helix</keyword>
<sequence>MLELSLFVADRFGTGYWLALLSLFTYLINPAAQGCRADVH</sequence>
<organism evidence="2 3">
    <name type="scientific">Pseudomonas inefficax</name>
    <dbReference type="NCBI Taxonomy" id="2078786"/>
    <lineage>
        <taxon>Bacteria</taxon>
        <taxon>Pseudomonadati</taxon>
        <taxon>Pseudomonadota</taxon>
        <taxon>Gammaproteobacteria</taxon>
        <taxon>Pseudomonadales</taxon>
        <taxon>Pseudomonadaceae</taxon>
        <taxon>Pseudomonas</taxon>
    </lineage>
</organism>
<gene>
    <name evidence="2" type="ORF">JV551A3_V1_280085</name>
</gene>
<name>A0AAQ1SRF6_9PSED</name>
<comment type="caution">
    <text evidence="2">The sequence shown here is derived from an EMBL/GenBank/DDBJ whole genome shotgun (WGS) entry which is preliminary data.</text>
</comment>
<keyword evidence="1" id="KW-0812">Transmembrane</keyword>
<reference evidence="2 3" key="1">
    <citation type="submission" date="2018-02" db="EMBL/GenBank/DDBJ databases">
        <authorList>
            <person name="Dubost A."/>
        </authorList>
    </citation>
    <scope>NUCLEOTIDE SEQUENCE [LARGE SCALE GENOMIC DNA]</scope>
    <source>
        <strain evidence="3">JV551A3</strain>
    </source>
</reference>
<dbReference type="Proteomes" id="UP000294335">
    <property type="component" value="Unassembled WGS sequence"/>
</dbReference>
<dbReference type="EMBL" id="OPYN01000028">
    <property type="protein sequence ID" value="SPO58880.1"/>
    <property type="molecule type" value="Genomic_DNA"/>
</dbReference>
<dbReference type="AlphaFoldDB" id="A0AAQ1SRF6"/>
<proteinExistence type="predicted"/>
<evidence type="ECO:0000313" key="2">
    <source>
        <dbReference type="EMBL" id="SPO58880.1"/>
    </source>
</evidence>
<keyword evidence="3" id="KW-1185">Reference proteome</keyword>
<feature type="transmembrane region" description="Helical" evidence="1">
    <location>
        <begin position="15"/>
        <end position="32"/>
    </location>
</feature>
<accession>A0AAQ1SRF6</accession>
<keyword evidence="1" id="KW-0472">Membrane</keyword>
<protein>
    <submittedName>
        <fullName evidence="2">Uncharacterized protein</fullName>
    </submittedName>
</protein>